<dbReference type="EMBL" id="JAJFAT010000030">
    <property type="protein sequence ID" value="MCC3146026.1"/>
    <property type="molecule type" value="Genomic_DNA"/>
</dbReference>
<dbReference type="AlphaFoldDB" id="A0AAW4X2I6"/>
<keyword evidence="1" id="KW-0560">Oxidoreductase</keyword>
<dbReference type="PANTHER" id="PTHR42949">
    <property type="entry name" value="ANAEROBIC GLYCEROL-3-PHOSPHATE DEHYDROGENASE SUBUNIT B"/>
    <property type="match status" value="1"/>
</dbReference>
<dbReference type="Proteomes" id="UP001199296">
    <property type="component" value="Unassembled WGS sequence"/>
</dbReference>
<dbReference type="SUPFAM" id="SSF51905">
    <property type="entry name" value="FAD/NAD(P)-binding domain"/>
    <property type="match status" value="1"/>
</dbReference>
<accession>A0AAW4X2I6</accession>
<comment type="caution">
    <text evidence="3">The sequence shown here is derived from an EMBL/GenBank/DDBJ whole genome shotgun (WGS) entry which is preliminary data.</text>
</comment>
<evidence type="ECO:0000313" key="4">
    <source>
        <dbReference type="Proteomes" id="UP001199296"/>
    </source>
</evidence>
<dbReference type="GO" id="GO:0016491">
    <property type="term" value="F:oxidoreductase activity"/>
    <property type="evidence" value="ECO:0007669"/>
    <property type="project" value="UniProtKB-KW"/>
</dbReference>
<name>A0AAW4X2I6_9FIRM</name>
<dbReference type="InterPro" id="IPR036188">
    <property type="entry name" value="FAD/NAD-bd_sf"/>
</dbReference>
<dbReference type="InterPro" id="IPR023753">
    <property type="entry name" value="FAD/NAD-binding_dom"/>
</dbReference>
<dbReference type="PRINTS" id="PR00368">
    <property type="entry name" value="FADPNR"/>
</dbReference>
<gene>
    <name evidence="3" type="ORF">LJ207_11950</name>
</gene>
<organism evidence="3 4">
    <name type="scientific">Halanaerobium polyolivorans</name>
    <dbReference type="NCBI Taxonomy" id="2886943"/>
    <lineage>
        <taxon>Bacteria</taxon>
        <taxon>Bacillati</taxon>
        <taxon>Bacillota</taxon>
        <taxon>Clostridia</taxon>
        <taxon>Halanaerobiales</taxon>
        <taxon>Halanaerobiaceae</taxon>
        <taxon>Halanaerobium</taxon>
    </lineage>
</organism>
<dbReference type="InterPro" id="IPR051691">
    <property type="entry name" value="Metab_Enz_Cyan_OpOx_G3PDH"/>
</dbReference>
<reference evidence="3 4" key="1">
    <citation type="submission" date="2021-10" db="EMBL/GenBank/DDBJ databases">
        <authorList>
            <person name="Grouzdev D.S."/>
            <person name="Pantiukh K.S."/>
            <person name="Krutkina M.S."/>
        </authorList>
    </citation>
    <scope>NUCLEOTIDE SEQUENCE [LARGE SCALE GENOMIC DNA]</scope>
    <source>
        <strain evidence="3 4">Z-7514</strain>
    </source>
</reference>
<sequence>MHKLNKELVVIGGGPAGLAAAKEAYEKGIKDVMVIERDMELGGILPQCIHNGFGVHHFKEELTGPEYAQRFIDDVAERDIEVKLNTMVLDVTKDKKVYAVNKEEGFSEIQAEAVILAMGCRERTAGAIGIPGTRPAGVITAGTAQRYTNIEGYVPGDEVVVLGSGDIGLIMARRMRLEGADVKAVCELLPYTGGLTRNVVQCLEDYDIPLMLNHTVTEIIGNGKLEAVEISEVDENLNPIPETAKIIKADTLLLSVGLIPENELSKKADVVLDDRTSGPIVNEGRETNIEGIFACGNVLHVHDLVDWVTQESEIAGDWAAKYIKGDYKRSGGEVEVKAGENVSYVIPQKIELESEDRNRIPLYMRVSTPLTAVDVNLYADGEKLYSFSEPFAKPGEMISVPLAQKTLDGLDDLKEIRVDIIEKEGN</sequence>
<dbReference type="Gene3D" id="3.50.50.60">
    <property type="entry name" value="FAD/NAD(P)-binding domain"/>
    <property type="match status" value="2"/>
</dbReference>
<proteinExistence type="predicted"/>
<evidence type="ECO:0000313" key="3">
    <source>
        <dbReference type="EMBL" id="MCC3146026.1"/>
    </source>
</evidence>
<dbReference type="Pfam" id="PF07992">
    <property type="entry name" value="Pyr_redox_2"/>
    <property type="match status" value="1"/>
</dbReference>
<dbReference type="RefSeq" id="WP_229346725.1">
    <property type="nucleotide sequence ID" value="NZ_JAJFAT010000030.1"/>
</dbReference>
<evidence type="ECO:0000256" key="1">
    <source>
        <dbReference type="ARBA" id="ARBA00023002"/>
    </source>
</evidence>
<dbReference type="PANTHER" id="PTHR42949:SF3">
    <property type="entry name" value="ANAEROBIC GLYCEROL-3-PHOSPHATE DEHYDROGENASE SUBUNIT B"/>
    <property type="match status" value="1"/>
</dbReference>
<keyword evidence="4" id="KW-1185">Reference proteome</keyword>
<dbReference type="PRINTS" id="PR00469">
    <property type="entry name" value="PNDRDTASEII"/>
</dbReference>
<protein>
    <submittedName>
        <fullName evidence="3">NAD(P)/FAD-dependent oxidoreductase</fullName>
    </submittedName>
</protein>
<evidence type="ECO:0000259" key="2">
    <source>
        <dbReference type="Pfam" id="PF07992"/>
    </source>
</evidence>
<feature type="domain" description="FAD/NAD(P)-binding" evidence="2">
    <location>
        <begin position="7"/>
        <end position="299"/>
    </location>
</feature>